<protein>
    <submittedName>
        <fullName evidence="2">Uncharacterized protein</fullName>
    </submittedName>
</protein>
<proteinExistence type="predicted"/>
<sequence length="94" mass="9845">MPTAYPGGLDSFVNPTDTDTLDAPPHDGQHTDSNDAMEAVQAELGLNPRGSAATVRARLDNQVGLLDVVYFTASGLFTKASYPGLAKIVVKVQG</sequence>
<evidence type="ECO:0000313" key="2">
    <source>
        <dbReference type="EMBL" id="KKL72229.1"/>
    </source>
</evidence>
<dbReference type="AlphaFoldDB" id="A0A0F9EE29"/>
<dbReference type="EMBL" id="LAZR01025336">
    <property type="protein sequence ID" value="KKL72229.1"/>
    <property type="molecule type" value="Genomic_DNA"/>
</dbReference>
<comment type="caution">
    <text evidence="2">The sequence shown here is derived from an EMBL/GenBank/DDBJ whole genome shotgun (WGS) entry which is preliminary data.</text>
</comment>
<feature type="region of interest" description="Disordered" evidence="1">
    <location>
        <begin position="1"/>
        <end position="33"/>
    </location>
</feature>
<evidence type="ECO:0000256" key="1">
    <source>
        <dbReference type="SAM" id="MobiDB-lite"/>
    </source>
</evidence>
<gene>
    <name evidence="2" type="ORF">LCGC14_2086990</name>
</gene>
<feature type="compositionally biased region" description="Basic and acidic residues" evidence="1">
    <location>
        <begin position="24"/>
        <end position="33"/>
    </location>
</feature>
<reference evidence="2" key="1">
    <citation type="journal article" date="2015" name="Nature">
        <title>Complex archaea that bridge the gap between prokaryotes and eukaryotes.</title>
        <authorList>
            <person name="Spang A."/>
            <person name="Saw J.H."/>
            <person name="Jorgensen S.L."/>
            <person name="Zaremba-Niedzwiedzka K."/>
            <person name="Martijn J."/>
            <person name="Lind A.E."/>
            <person name="van Eijk R."/>
            <person name="Schleper C."/>
            <person name="Guy L."/>
            <person name="Ettema T.J."/>
        </authorList>
    </citation>
    <scope>NUCLEOTIDE SEQUENCE</scope>
</reference>
<accession>A0A0F9EE29</accession>
<feature type="non-terminal residue" evidence="2">
    <location>
        <position position="94"/>
    </location>
</feature>
<name>A0A0F9EE29_9ZZZZ</name>
<organism evidence="2">
    <name type="scientific">marine sediment metagenome</name>
    <dbReference type="NCBI Taxonomy" id="412755"/>
    <lineage>
        <taxon>unclassified sequences</taxon>
        <taxon>metagenomes</taxon>
        <taxon>ecological metagenomes</taxon>
    </lineage>
</organism>